<dbReference type="EMBL" id="JABDHM010000006">
    <property type="protein sequence ID" value="KAF5225461.1"/>
    <property type="molecule type" value="Genomic_DNA"/>
</dbReference>
<dbReference type="SUPFAM" id="SSF48371">
    <property type="entry name" value="ARM repeat"/>
    <property type="match status" value="1"/>
</dbReference>
<name>A0A7J6YFD9_TRYCR</name>
<accession>A0A7J6YFD9</accession>
<comment type="caution">
    <text evidence="2">The sequence shown here is derived from an EMBL/GenBank/DDBJ whole genome shotgun (WGS) entry which is preliminary data.</text>
</comment>
<dbReference type="SUPFAM" id="SSF49899">
    <property type="entry name" value="Concanavalin A-like lectins/glucanases"/>
    <property type="match status" value="1"/>
</dbReference>
<evidence type="ECO:0000313" key="3">
    <source>
        <dbReference type="Proteomes" id="UP000583944"/>
    </source>
</evidence>
<dbReference type="Gene3D" id="2.60.120.200">
    <property type="match status" value="1"/>
</dbReference>
<sequence>MQHTLSKEQLADFAQQAVISIRRFMSSSQEIMTLTQQDLISTSKSIEESWRKRRIVPDITVVELWAMSFQEELLSQLEVYSSNRDSNSNSQLTEKDGAPNVSLAGTSSGTKSATRKFIGESSLLACTEVLKILLRTNGEKSAEVFTRFHLATHVTKYLMRAPMSKKMRDAFASVLLEIAGYNSLLLEEFLSVSHELLVFPEGSGSGNVVTPQQVQLAWLLSSVFRRVDVNNVSADSARIQCGRDGFLSGIIRTCSLLSGGTAEGGNEGMQFTAFLVYFGLVNCMVRGCAANKALCRGEHRDELVRLWVIAASNVSKVEFSLPIPTNVPGKDASLAVEGTQAWASELIEFLVEVATSDSFSLRRQALHDDSMNNGGGRNMLNNTGFPPLSPSPLSSPGISRASGGYELLPAHWDTLLTGGSAYAWHLALLLFNCVLSKEGCDFIAEALLRIDTLNAVSEFIYRGVIATLMLLCVATPRNAELLAESPIIEALIALITCSQASVFAHEVIILEKLCTPCRALNAYAIQTTMAFMSLLSSLCVAERTLPNLLHAVEEMCLQQTCVADADVIDSLLHVFTCSGLPRGVLFFSGCGSVVCMVDRFPTTRFNGYGFAAWIHPKCVWLEGCHLFSFTDGSSGTSVALIVVANGRSCSLMMRTRHSTDVTLSSIPDTSFPADAWSHVAFTHNMTGFLLFINGRKTENSLSISFPKTPTKKDRLQFAFGGYRDEPSFFGFIASIELFDGSLSEKDVQRMYQAGPRSSREVSISCHPLLSVESQMVSGTTQLCVSVNGGLAGKNKGVSVHSVMACSPLNVQEMFLHEDVVNWALRTLVKAKNSSTNFVMIAKLCVQFVCTAMKLTTTEEELNRMVGDHVIGQLREDMLKWENIPIEVPAILIASTIPRGGGKVMRAHSTTQDILSLLLDVIHEQGVHPTVILCILRELSDALLLSENVAIFRAVPGRFERILSLSLELPPECVENVITLVERLFKESREMEQTLQFLLSASNSKMADFVKTEMLRMMFDIALTNTAMCDLIGGAFGNSGLSFLIGLVGGINHSSEAIRVFALRIISLMHHTNKRFREHFMKYHGYEMLGAVMTDTSSSVPIRLPTFNCLFQMAFDAFQPTENEETTLLHLQQSSSSKTKRRTTRHSEHSHISMASVGKSGPLQGYMPGLLSPELRVTRREYSFDFSHDLQCVSDIRPLLDDTHRCPRSRANIHLVLQVPQAIQAVLFLLERLLRSVGAGTPPVLSVTGDSRLSSEVASDANVAVHEDRGANNAADSVSRVSVISPTQEDSKEIITLRVLGHIEKIVDRPENAKILLPFPWLIWLWGAVGPVLDPASNSSTEPLSKMPKKHMVAIQQQFRNIVRRLAILDVICNTKAGIVRTLRQTEQPPFLIRLVLEEIVAHFTKFRCEISSRSDAANIIKNLDFLFHGIEDLLRPFPLPLGLEIVNAISAIAVNNNSWVRTKMKNSSRLFETRKNLSLALLISTKKFSKLESPVLTQLLGANGYEPNTIRVLLRRLIAATSICDVDEVEQLLALTRQFLSGDPNHCQAILSIIGMEYRSFAELLCGNSSSRKVNSSACPERSLPGSTASSIRTEEQVTVDELPAAEVIRWSLEDKVRWETVRQRVYAATNSLGTVHGRGGSEDVTVSPLPRSKRIEERQQSIQHKVAAEVYRIKREVNYYLNMNGSSVASHLPNNSFMKTSTPVDSAMTEIQRNISF</sequence>
<evidence type="ECO:0000313" key="2">
    <source>
        <dbReference type="EMBL" id="KAF5225461.1"/>
    </source>
</evidence>
<dbReference type="Proteomes" id="UP000583944">
    <property type="component" value="Unassembled WGS sequence"/>
</dbReference>
<gene>
    <name evidence="2" type="ORF">ECC02_001224</name>
</gene>
<dbReference type="InterPro" id="IPR050865">
    <property type="entry name" value="BEACH_Domain"/>
</dbReference>
<dbReference type="VEuPathDB" id="TriTrypDB:BCY84_13905"/>
<proteinExistence type="predicted"/>
<protein>
    <submittedName>
        <fullName evidence="2">Chaperone DNAJ protein</fullName>
    </submittedName>
</protein>
<feature type="region of interest" description="Disordered" evidence="1">
    <location>
        <begin position="1128"/>
        <end position="1151"/>
    </location>
</feature>
<dbReference type="PANTHER" id="PTHR13743">
    <property type="entry name" value="BEIGE/BEACH-RELATED"/>
    <property type="match status" value="1"/>
</dbReference>
<dbReference type="InterPro" id="IPR016024">
    <property type="entry name" value="ARM-type_fold"/>
</dbReference>
<dbReference type="InterPro" id="IPR013320">
    <property type="entry name" value="ConA-like_dom_sf"/>
</dbReference>
<feature type="region of interest" description="Disordered" evidence="1">
    <location>
        <begin position="85"/>
        <end position="111"/>
    </location>
</feature>
<reference evidence="2 3" key="1">
    <citation type="journal article" date="2019" name="Genome Biol. Evol.">
        <title>Nanopore Sequencing Significantly Improves Genome Assembly of the Protozoan Parasite Trypanosoma cruzi.</title>
        <authorList>
            <person name="Diaz-Viraque F."/>
            <person name="Pita S."/>
            <person name="Greif G."/>
            <person name="de Souza R.C.M."/>
            <person name="Iraola G."/>
            <person name="Robello C."/>
        </authorList>
    </citation>
    <scope>NUCLEOTIDE SEQUENCE [LARGE SCALE GENOMIC DNA]</scope>
    <source>
        <strain evidence="2 3">Berenice</strain>
    </source>
</reference>
<dbReference type="PANTHER" id="PTHR13743:SF123">
    <property type="entry name" value="PROTEIN FAN"/>
    <property type="match status" value="1"/>
</dbReference>
<dbReference type="VEuPathDB" id="TriTrypDB:ECC02_001224"/>
<feature type="region of interest" description="Disordered" evidence="1">
    <location>
        <begin position="1576"/>
        <end position="1595"/>
    </location>
</feature>
<evidence type="ECO:0000256" key="1">
    <source>
        <dbReference type="SAM" id="MobiDB-lite"/>
    </source>
</evidence>
<organism evidence="2 3">
    <name type="scientific">Trypanosoma cruzi</name>
    <dbReference type="NCBI Taxonomy" id="5693"/>
    <lineage>
        <taxon>Eukaryota</taxon>
        <taxon>Discoba</taxon>
        <taxon>Euglenozoa</taxon>
        <taxon>Kinetoplastea</taxon>
        <taxon>Metakinetoplastina</taxon>
        <taxon>Trypanosomatida</taxon>
        <taxon>Trypanosomatidae</taxon>
        <taxon>Trypanosoma</taxon>
        <taxon>Schizotrypanum</taxon>
    </lineage>
</organism>
<dbReference type="Pfam" id="PF13385">
    <property type="entry name" value="Laminin_G_3"/>
    <property type="match status" value="1"/>
</dbReference>